<dbReference type="Gene3D" id="3.40.50.2000">
    <property type="entry name" value="Glycogen Phosphorylase B"/>
    <property type="match status" value="2"/>
</dbReference>
<keyword evidence="8 10" id="KW-0131">Cell cycle</keyword>
<reference evidence="13 14" key="1">
    <citation type="submission" date="2020-07" db="EMBL/GenBank/DDBJ databases">
        <title>Facklamia lactis sp. nov., isolated from raw milk.</title>
        <authorList>
            <person name="Doll E.V."/>
            <person name="Huptas C."/>
            <person name="Staib L."/>
            <person name="Wenning M."/>
            <person name="Scherer S."/>
        </authorList>
    </citation>
    <scope>NUCLEOTIDE SEQUENCE [LARGE SCALE GENOMIC DNA]</scope>
    <source>
        <strain evidence="13 14">DSM 111018</strain>
    </source>
</reference>
<comment type="caution">
    <text evidence="13">The sequence shown here is derived from an EMBL/GenBank/DDBJ whole genome shotgun (WGS) entry which is preliminary data.</text>
</comment>
<name>A0ABS0LNW3_9LACT</name>
<evidence type="ECO:0000256" key="7">
    <source>
        <dbReference type="ARBA" id="ARBA00023136"/>
    </source>
</evidence>
<comment type="function">
    <text evidence="10">Cell wall formation. Catalyzes the transfer of a GlcNAc subunit on undecaprenyl-pyrophosphoryl-MurNAc-pentapeptide (lipid intermediate I) to form undecaprenyl-pyrophosphoryl-MurNAc-(pentapeptide)GlcNAc (lipid intermediate II).</text>
</comment>
<dbReference type="Pfam" id="PF04101">
    <property type="entry name" value="Glyco_tran_28_C"/>
    <property type="match status" value="1"/>
</dbReference>
<keyword evidence="2 10" id="KW-0132">Cell division</keyword>
<dbReference type="Proteomes" id="UP000721415">
    <property type="component" value="Unassembled WGS sequence"/>
</dbReference>
<evidence type="ECO:0000259" key="12">
    <source>
        <dbReference type="Pfam" id="PF04101"/>
    </source>
</evidence>
<sequence length="372" mass="41010">MKEIKRIILSGGGTGGHIYPALALYRALKASYPDVECLYIGTERGLESTIVPRQGIPFQAIEISGIKRSLTLENLKVAWQMLTATRNAKKLIREFEPDLVLGTGGYVCGPVLLAASQLKIPTIIHEQNSVAGITNKFLARSVDRIATCFEEVKDDFGKFSDKVVLTGNPRGQEVLQTEASGSILSEQFDLDDQLATVLIFGGSRGAPAINQAGLEGLTHWQEQDYQIILATGQSHYDDLDKKLLERYNTSSNIRIVPYIENMPAVFQSIDLVMCRSGATTLTELTALGLPSILIPSPYVTNNHQEQNAMALVQRGAAEMIRESELNANLLIEKIEALIHDPASLERMRQQAQQMGITDASQRLIQMMEELIN</sequence>
<keyword evidence="4 10" id="KW-0808">Transferase</keyword>
<keyword evidence="1 10" id="KW-1003">Cell membrane</keyword>
<feature type="binding site" evidence="10">
    <location>
        <position position="259"/>
    </location>
    <ligand>
        <name>UDP-N-acetyl-alpha-D-glucosamine</name>
        <dbReference type="ChEBI" id="CHEBI:57705"/>
    </ligand>
</feature>
<keyword evidence="14" id="KW-1185">Reference proteome</keyword>
<keyword evidence="7 10" id="KW-0472">Membrane</keyword>
<feature type="domain" description="Glycosyl transferase family 28 C-terminal" evidence="12">
    <location>
        <begin position="196"/>
        <end position="363"/>
    </location>
</feature>
<feature type="binding site" evidence="10">
    <location>
        <position position="203"/>
    </location>
    <ligand>
        <name>UDP-N-acetyl-alpha-D-glucosamine</name>
        <dbReference type="ChEBI" id="CHEBI:57705"/>
    </ligand>
</feature>
<keyword evidence="9 10" id="KW-0961">Cell wall biogenesis/degradation</keyword>
<comment type="subcellular location">
    <subcellularLocation>
        <location evidence="10">Cell membrane</location>
        <topology evidence="10">Peripheral membrane protein</topology>
        <orientation evidence="10">Cytoplasmic side</orientation>
    </subcellularLocation>
</comment>
<comment type="catalytic activity">
    <reaction evidence="10">
        <text>Mur2Ac(oyl-L-Ala-gamma-D-Glu-L-Lys-D-Ala-D-Ala)-di-trans,octa-cis-undecaprenyl diphosphate + UDP-N-acetyl-alpha-D-glucosamine = beta-D-GlcNAc-(1-&gt;4)-Mur2Ac(oyl-L-Ala-gamma-D-Glu-L-Lys-D-Ala-D-Ala)-di-trans,octa-cis-undecaprenyl diphosphate + UDP + H(+)</text>
        <dbReference type="Rhea" id="RHEA:23192"/>
        <dbReference type="ChEBI" id="CHEBI:15378"/>
        <dbReference type="ChEBI" id="CHEBI:57705"/>
        <dbReference type="ChEBI" id="CHEBI:58223"/>
        <dbReference type="ChEBI" id="CHEBI:60032"/>
        <dbReference type="ChEBI" id="CHEBI:60033"/>
        <dbReference type="EC" id="2.4.1.227"/>
    </reaction>
</comment>
<evidence type="ECO:0000256" key="3">
    <source>
        <dbReference type="ARBA" id="ARBA00022676"/>
    </source>
</evidence>
<evidence type="ECO:0000259" key="11">
    <source>
        <dbReference type="Pfam" id="PF03033"/>
    </source>
</evidence>
<comment type="caution">
    <text evidence="10">Lacks conserved residue(s) required for the propagation of feature annotation.</text>
</comment>
<organism evidence="13 14">
    <name type="scientific">Facklamia lactis</name>
    <dbReference type="NCBI Taxonomy" id="2749967"/>
    <lineage>
        <taxon>Bacteria</taxon>
        <taxon>Bacillati</taxon>
        <taxon>Bacillota</taxon>
        <taxon>Bacilli</taxon>
        <taxon>Lactobacillales</taxon>
        <taxon>Aerococcaceae</taxon>
        <taxon>Facklamia</taxon>
    </lineage>
</organism>
<dbReference type="CDD" id="cd03785">
    <property type="entry name" value="GT28_MurG"/>
    <property type="match status" value="1"/>
</dbReference>
<evidence type="ECO:0000313" key="14">
    <source>
        <dbReference type="Proteomes" id="UP000721415"/>
    </source>
</evidence>
<keyword evidence="6 10" id="KW-0573">Peptidoglycan synthesis</keyword>
<proteinExistence type="inferred from homology"/>
<feature type="domain" description="Glycosyltransferase family 28 N-terminal" evidence="11">
    <location>
        <begin position="7"/>
        <end position="146"/>
    </location>
</feature>
<dbReference type="EMBL" id="JACBXQ010000001">
    <property type="protein sequence ID" value="MBG9985677.1"/>
    <property type="molecule type" value="Genomic_DNA"/>
</dbReference>
<comment type="similarity">
    <text evidence="10">Belongs to the glycosyltransferase 28 family. MurG subfamily.</text>
</comment>
<feature type="binding site" evidence="10">
    <location>
        <position position="304"/>
    </location>
    <ligand>
        <name>UDP-N-acetyl-alpha-D-glucosamine</name>
        <dbReference type="ChEBI" id="CHEBI:57705"/>
    </ligand>
</feature>
<feature type="binding site" evidence="10">
    <location>
        <begin position="14"/>
        <end position="16"/>
    </location>
    <ligand>
        <name>UDP-N-acetyl-alpha-D-glucosamine</name>
        <dbReference type="ChEBI" id="CHEBI:57705"/>
    </ligand>
</feature>
<dbReference type="InterPro" id="IPR006009">
    <property type="entry name" value="GlcNAc_MurG"/>
</dbReference>
<dbReference type="EC" id="2.4.1.227" evidence="10"/>
<evidence type="ECO:0000256" key="2">
    <source>
        <dbReference type="ARBA" id="ARBA00022618"/>
    </source>
</evidence>
<gene>
    <name evidence="10 13" type="primary">murG</name>
    <name evidence="13" type="ORF">HZY91_02075</name>
</gene>
<dbReference type="PANTHER" id="PTHR21015:SF22">
    <property type="entry name" value="GLYCOSYLTRANSFERASE"/>
    <property type="match status" value="1"/>
</dbReference>
<dbReference type="RefSeq" id="WP_197114201.1">
    <property type="nucleotide sequence ID" value="NZ_JACBXQ010000001.1"/>
</dbReference>
<dbReference type="InterPro" id="IPR004276">
    <property type="entry name" value="GlycoTrans_28_N"/>
</dbReference>
<dbReference type="NCBIfam" id="TIGR01133">
    <property type="entry name" value="murG"/>
    <property type="match status" value="1"/>
</dbReference>
<keyword evidence="3 10" id="KW-0328">Glycosyltransferase</keyword>
<evidence type="ECO:0000256" key="8">
    <source>
        <dbReference type="ARBA" id="ARBA00023306"/>
    </source>
</evidence>
<accession>A0ABS0LNW3</accession>
<evidence type="ECO:0000256" key="10">
    <source>
        <dbReference type="HAMAP-Rule" id="MF_00033"/>
    </source>
</evidence>
<dbReference type="InterPro" id="IPR007235">
    <property type="entry name" value="Glyco_trans_28_C"/>
</dbReference>
<evidence type="ECO:0000256" key="6">
    <source>
        <dbReference type="ARBA" id="ARBA00022984"/>
    </source>
</evidence>
<dbReference type="HAMAP" id="MF_00033">
    <property type="entry name" value="MurG"/>
    <property type="match status" value="1"/>
</dbReference>
<evidence type="ECO:0000256" key="4">
    <source>
        <dbReference type="ARBA" id="ARBA00022679"/>
    </source>
</evidence>
<evidence type="ECO:0000256" key="5">
    <source>
        <dbReference type="ARBA" id="ARBA00022960"/>
    </source>
</evidence>
<keyword evidence="5 10" id="KW-0133">Cell shape</keyword>
<comment type="pathway">
    <text evidence="10">Cell wall biogenesis; peptidoglycan biosynthesis.</text>
</comment>
<evidence type="ECO:0000256" key="1">
    <source>
        <dbReference type="ARBA" id="ARBA00022475"/>
    </source>
</evidence>
<feature type="binding site" evidence="10">
    <location>
        <position position="128"/>
    </location>
    <ligand>
        <name>UDP-N-acetyl-alpha-D-glucosamine</name>
        <dbReference type="ChEBI" id="CHEBI:57705"/>
    </ligand>
</feature>
<dbReference type="SUPFAM" id="SSF53756">
    <property type="entry name" value="UDP-Glycosyltransferase/glycogen phosphorylase"/>
    <property type="match status" value="1"/>
</dbReference>
<dbReference type="Pfam" id="PF03033">
    <property type="entry name" value="Glyco_transf_28"/>
    <property type="match status" value="1"/>
</dbReference>
<evidence type="ECO:0000256" key="9">
    <source>
        <dbReference type="ARBA" id="ARBA00023316"/>
    </source>
</evidence>
<protein>
    <recommendedName>
        <fullName evidence="10">UDP-N-acetylglucosamine--N-acetylmuramyl-(pentapeptide) pyrophosphoryl-undecaprenol N-acetylglucosamine transferase</fullName>
        <ecNumber evidence="10">2.4.1.227</ecNumber>
    </recommendedName>
    <alternativeName>
        <fullName evidence="10">Undecaprenyl-PP-MurNAc-pentapeptide-UDPGlcNAc GlcNAc transferase</fullName>
    </alternativeName>
</protein>
<evidence type="ECO:0000313" key="13">
    <source>
        <dbReference type="EMBL" id="MBG9985677.1"/>
    </source>
</evidence>
<dbReference type="GO" id="GO:0016757">
    <property type="term" value="F:glycosyltransferase activity"/>
    <property type="evidence" value="ECO:0007669"/>
    <property type="project" value="UniProtKB-KW"/>
</dbReference>
<dbReference type="PANTHER" id="PTHR21015">
    <property type="entry name" value="UDP-N-ACETYLGLUCOSAMINE--N-ACETYLMURAMYL-(PENTAPEPTIDE) PYROPHOSPHORYL-UNDECAPRENOL N-ACETYLGLUCOSAMINE TRANSFERASE 1"/>
    <property type="match status" value="1"/>
</dbReference>